<evidence type="ECO:0000259" key="2">
    <source>
        <dbReference type="PROSITE" id="PS50966"/>
    </source>
</evidence>
<keyword evidence="1" id="KW-0863">Zinc-finger</keyword>
<evidence type="ECO:0000256" key="1">
    <source>
        <dbReference type="PROSITE-ProRule" id="PRU00325"/>
    </source>
</evidence>
<dbReference type="Proteomes" id="UP000318313">
    <property type="component" value="Chromosome"/>
</dbReference>
<evidence type="ECO:0000313" key="3">
    <source>
        <dbReference type="EMBL" id="QDV50772.1"/>
    </source>
</evidence>
<dbReference type="OrthoDB" id="9816340at2"/>
<proteinExistence type="predicted"/>
<reference evidence="3 4" key="1">
    <citation type="submission" date="2019-03" db="EMBL/GenBank/DDBJ databases">
        <title>Deep-cultivation of Planctomycetes and their phenomic and genomic characterization uncovers novel biology.</title>
        <authorList>
            <person name="Wiegand S."/>
            <person name="Jogler M."/>
            <person name="Boedeker C."/>
            <person name="Pinto D."/>
            <person name="Vollmers J."/>
            <person name="Rivas-Marin E."/>
            <person name="Kohn T."/>
            <person name="Peeters S.H."/>
            <person name="Heuer A."/>
            <person name="Rast P."/>
            <person name="Oberbeckmann S."/>
            <person name="Bunk B."/>
            <person name="Jeske O."/>
            <person name="Meyerdierks A."/>
            <person name="Storesund J.E."/>
            <person name="Kallscheuer N."/>
            <person name="Luecker S."/>
            <person name="Lage O.M."/>
            <person name="Pohl T."/>
            <person name="Merkel B.J."/>
            <person name="Hornburger P."/>
            <person name="Mueller R.-W."/>
            <person name="Bruemmer F."/>
            <person name="Labrenz M."/>
            <person name="Spormann A.M."/>
            <person name="Op den Camp H."/>
            <person name="Overmann J."/>
            <person name="Amann R."/>
            <person name="Jetten M.S.M."/>
            <person name="Mascher T."/>
            <person name="Medema M.H."/>
            <person name="Devos D.P."/>
            <person name="Kaster A.-K."/>
            <person name="Ovreas L."/>
            <person name="Rohde M."/>
            <person name="Galperin M.Y."/>
            <person name="Jogler C."/>
        </authorList>
    </citation>
    <scope>NUCLEOTIDE SEQUENCE [LARGE SCALE GENOMIC DNA]</scope>
    <source>
        <strain evidence="3 4">Enr17</strain>
    </source>
</reference>
<dbReference type="KEGG" id="gfm:Enr17x_28160"/>
<accession>A0A518ICD9</accession>
<evidence type="ECO:0000313" key="4">
    <source>
        <dbReference type="Proteomes" id="UP000318313"/>
    </source>
</evidence>
<dbReference type="PROSITE" id="PS50966">
    <property type="entry name" value="ZF_SWIM"/>
    <property type="match status" value="1"/>
</dbReference>
<keyword evidence="1" id="KW-0862">Zinc</keyword>
<organism evidence="3 4">
    <name type="scientific">Gimesia fumaroli</name>
    <dbReference type="NCBI Taxonomy" id="2527976"/>
    <lineage>
        <taxon>Bacteria</taxon>
        <taxon>Pseudomonadati</taxon>
        <taxon>Planctomycetota</taxon>
        <taxon>Planctomycetia</taxon>
        <taxon>Planctomycetales</taxon>
        <taxon>Planctomycetaceae</taxon>
        <taxon>Gimesia</taxon>
    </lineage>
</organism>
<dbReference type="GO" id="GO:0008270">
    <property type="term" value="F:zinc ion binding"/>
    <property type="evidence" value="ECO:0007669"/>
    <property type="project" value="UniProtKB-KW"/>
</dbReference>
<dbReference type="AlphaFoldDB" id="A0A518ICD9"/>
<keyword evidence="4" id="KW-1185">Reference proteome</keyword>
<protein>
    <recommendedName>
        <fullName evidence="2">SWIM-type domain-containing protein</fullName>
    </recommendedName>
</protein>
<dbReference type="RefSeq" id="WP_145309512.1">
    <property type="nucleotide sequence ID" value="NZ_CP037452.1"/>
</dbReference>
<sequence length="484" mass="54675">MVDIDSSFVDSEAPNSNAIKNGRALVARNRFPILNQSEDGTLIFGECQGSGKSNYHCSCDFMQEGKVTYRCSCPSRQFPCKHCIGLMYAFTDGKTFAVTDVPEELASKREKMEKRIEKKKEVSNKPKKVNKAALKKKIKAQLDGLNLLESLTHDLIRTGMGNTNAKTARQIENQAKQLGNAYLPGAQSALLNYTKLFVDESGHFDSQLAPQQRERVYSEALDQLTRLNALIKSGRSYLQNRLDDPELAPETESSIASWLGHAWQLSELKTAGLVEMNTELVQLAFHSYDDVARREYVETGIWMNLGSGAVQLTQNYRPYKAAKYIKEEDSFFQIAQIPELCIYPGDMNPRIRWETSSSRPIAPADLKTVRSHAHQDYGSLIKTIKSHLKSPLADKSPVVALNYERIGTVGEELVIEDKARTRLVFTEMGMSEEPASCHLLKLLPREMFQKQTLIARFHQDLDTRTLRIKPLSIVTETQIFRLTF</sequence>
<dbReference type="EMBL" id="CP037452">
    <property type="protein sequence ID" value="QDV50772.1"/>
    <property type="molecule type" value="Genomic_DNA"/>
</dbReference>
<gene>
    <name evidence="3" type="ORF">Enr17x_28160</name>
</gene>
<dbReference type="InterPro" id="IPR007527">
    <property type="entry name" value="Znf_SWIM"/>
</dbReference>
<keyword evidence="1" id="KW-0479">Metal-binding</keyword>
<name>A0A518ICD9_9PLAN</name>
<feature type="domain" description="SWIM-type" evidence="2">
    <location>
        <begin position="55"/>
        <end position="91"/>
    </location>
</feature>